<dbReference type="PANTHER" id="PTHR34272">
    <property type="entry name" value="EXPRESSED PROTEIN"/>
    <property type="match status" value="1"/>
</dbReference>
<dbReference type="Pfam" id="PF23324">
    <property type="entry name" value="DUF7086"/>
    <property type="match status" value="1"/>
</dbReference>
<dbReference type="Proteomes" id="UP001497480">
    <property type="component" value="Unassembled WGS sequence"/>
</dbReference>
<feature type="compositionally biased region" description="Low complexity" evidence="1">
    <location>
        <begin position="56"/>
        <end position="66"/>
    </location>
</feature>
<protein>
    <recommendedName>
        <fullName evidence="2">DUF7086 domain-containing protein</fullName>
    </recommendedName>
</protein>
<evidence type="ECO:0000256" key="1">
    <source>
        <dbReference type="SAM" id="MobiDB-lite"/>
    </source>
</evidence>
<evidence type="ECO:0000313" key="5">
    <source>
        <dbReference type="EMBL" id="CAL0310434.1"/>
    </source>
</evidence>
<dbReference type="InterPro" id="IPR055513">
    <property type="entry name" value="DUF7086"/>
</dbReference>
<evidence type="ECO:0000313" key="4">
    <source>
        <dbReference type="EMBL" id="CAL0310433.1"/>
    </source>
</evidence>
<evidence type="ECO:0000313" key="6">
    <source>
        <dbReference type="Proteomes" id="UP001497480"/>
    </source>
</evidence>
<feature type="region of interest" description="Disordered" evidence="1">
    <location>
        <begin position="1"/>
        <end position="76"/>
    </location>
</feature>
<feature type="region of interest" description="Disordered" evidence="1">
    <location>
        <begin position="164"/>
        <end position="195"/>
    </location>
</feature>
<reference evidence="5 6" key="1">
    <citation type="submission" date="2024-03" db="EMBL/GenBank/DDBJ databases">
        <authorList>
            <person name="Martinez-Hernandez J."/>
        </authorList>
    </citation>
    <scope>NUCLEOTIDE SEQUENCE [LARGE SCALE GENOMIC DNA]</scope>
</reference>
<dbReference type="EMBL" id="CAXHTB010000008">
    <property type="protein sequence ID" value="CAL0310434.1"/>
    <property type="molecule type" value="Genomic_DNA"/>
</dbReference>
<evidence type="ECO:0000313" key="3">
    <source>
        <dbReference type="EMBL" id="CAL0310432.1"/>
    </source>
</evidence>
<feature type="compositionally biased region" description="Low complexity" evidence="1">
    <location>
        <begin position="37"/>
        <end position="48"/>
    </location>
</feature>
<name>A0AAV1WMC3_LUPLU</name>
<feature type="compositionally biased region" description="Low complexity" evidence="1">
    <location>
        <begin position="18"/>
        <end position="29"/>
    </location>
</feature>
<dbReference type="EMBL" id="CAXHTB010000008">
    <property type="protein sequence ID" value="CAL0310432.1"/>
    <property type="molecule type" value="Genomic_DNA"/>
</dbReference>
<evidence type="ECO:0000259" key="2">
    <source>
        <dbReference type="Pfam" id="PF23324"/>
    </source>
</evidence>
<proteinExistence type="predicted"/>
<dbReference type="EMBL" id="CAXHTB010000008">
    <property type="protein sequence ID" value="CAL0310433.1"/>
    <property type="molecule type" value="Genomic_DNA"/>
</dbReference>
<feature type="domain" description="DUF7086" evidence="2">
    <location>
        <begin position="226"/>
        <end position="358"/>
    </location>
</feature>
<keyword evidence="6" id="KW-1185">Reference proteome</keyword>
<accession>A0AAV1WMC3</accession>
<sequence length="366" mass="41568">MDININDPNSEEDNNDWLNLSLSTSSKSDSQQRQPNLQPELAQSSSQPQPQPNIPPENIQPKLTQPQPQPNKPNPFTFQRIRLQAMNPSISPPIEYDFFEIRQLQPLAQSYSPLLGANYSPSTSQPQLQPGADPYIESLLQTYFSASPNPNMSMLQQIDNNHEAGLLPSSDFQTPESNDHQEQEAGASRLRHPRRLPVRAANQAKLDTIIPPYQWATSTRATVHSLEHLISLNITSISGTLKCKRCNTQSETPFNLIEKFNEVVGFIIDERDSMHDRAPESWTKSVLQKCNHCQTENSMEPVFTKKRSINWLFLLLGQMIGCCKTEYLKYFLKHTKNHRTGAKNRLIYLTYLGICKQLSPNGPFDP</sequence>
<comment type="caution">
    <text evidence="5">The sequence shown here is derived from an EMBL/GenBank/DDBJ whole genome shotgun (WGS) entry which is preliminary data.</text>
</comment>
<dbReference type="PANTHER" id="PTHR34272:SF1">
    <property type="entry name" value="EXPRESSED PROTEIN"/>
    <property type="match status" value="1"/>
</dbReference>
<dbReference type="AlphaFoldDB" id="A0AAV1WMC3"/>
<organism evidence="5 6">
    <name type="scientific">Lupinus luteus</name>
    <name type="common">European yellow lupine</name>
    <dbReference type="NCBI Taxonomy" id="3873"/>
    <lineage>
        <taxon>Eukaryota</taxon>
        <taxon>Viridiplantae</taxon>
        <taxon>Streptophyta</taxon>
        <taxon>Embryophyta</taxon>
        <taxon>Tracheophyta</taxon>
        <taxon>Spermatophyta</taxon>
        <taxon>Magnoliopsida</taxon>
        <taxon>eudicotyledons</taxon>
        <taxon>Gunneridae</taxon>
        <taxon>Pentapetalae</taxon>
        <taxon>rosids</taxon>
        <taxon>fabids</taxon>
        <taxon>Fabales</taxon>
        <taxon>Fabaceae</taxon>
        <taxon>Papilionoideae</taxon>
        <taxon>50 kb inversion clade</taxon>
        <taxon>genistoids sensu lato</taxon>
        <taxon>core genistoids</taxon>
        <taxon>Genisteae</taxon>
        <taxon>Lupinus</taxon>
    </lineage>
</organism>
<gene>
    <name evidence="3" type="ORF">LLUT_LOCUS11492</name>
    <name evidence="4" type="ORF">LLUT_LOCUS11493</name>
    <name evidence="5" type="ORF">LLUT_LOCUS11494</name>
</gene>